<dbReference type="PANTHER" id="PTHR24049">
    <property type="entry name" value="CRUMBS FAMILY MEMBER"/>
    <property type="match status" value="1"/>
</dbReference>
<proteinExistence type="predicted"/>
<feature type="domain" description="EGF-like" evidence="7">
    <location>
        <begin position="80"/>
        <end position="122"/>
    </location>
</feature>
<dbReference type="VEuPathDB" id="CryptoDB:cubi_00363"/>
<dbReference type="CDD" id="cd00054">
    <property type="entry name" value="EGF_CA"/>
    <property type="match status" value="3"/>
</dbReference>
<dbReference type="GO" id="GO:0045197">
    <property type="term" value="P:establishment or maintenance of epithelial cell apical/basal polarity"/>
    <property type="evidence" value="ECO:0007669"/>
    <property type="project" value="TreeGrafter"/>
</dbReference>
<keyword evidence="6" id="KW-1133">Transmembrane helix</keyword>
<keyword evidence="3" id="KW-0677">Repeat</keyword>
<dbReference type="SMART" id="SM00181">
    <property type="entry name" value="EGF"/>
    <property type="match status" value="3"/>
</dbReference>
<dbReference type="GO" id="GO:0005886">
    <property type="term" value="C:plasma membrane"/>
    <property type="evidence" value="ECO:0007669"/>
    <property type="project" value="TreeGrafter"/>
</dbReference>
<organism evidence="8 9">
    <name type="scientific">Cryptosporidium ubiquitum</name>
    <dbReference type="NCBI Taxonomy" id="857276"/>
    <lineage>
        <taxon>Eukaryota</taxon>
        <taxon>Sar</taxon>
        <taxon>Alveolata</taxon>
        <taxon>Apicomplexa</taxon>
        <taxon>Conoidasida</taxon>
        <taxon>Coccidia</taxon>
        <taxon>Eucoccidiorida</taxon>
        <taxon>Eimeriorina</taxon>
        <taxon>Cryptosporidiidae</taxon>
        <taxon>Cryptosporidium</taxon>
    </lineage>
</organism>
<dbReference type="Gene3D" id="2.10.25.10">
    <property type="entry name" value="Laminin"/>
    <property type="match status" value="3"/>
</dbReference>
<dbReference type="GeneID" id="39977156"/>
<keyword evidence="6" id="KW-0812">Transmembrane</keyword>
<evidence type="ECO:0000259" key="7">
    <source>
        <dbReference type="PROSITE" id="PS50026"/>
    </source>
</evidence>
<protein>
    <recommendedName>
        <fullName evidence="7">EGF-like domain-containing protein</fullName>
    </recommendedName>
</protein>
<dbReference type="RefSeq" id="XP_028875956.1">
    <property type="nucleotide sequence ID" value="XM_029017377.1"/>
</dbReference>
<dbReference type="EMBL" id="LRBP01000009">
    <property type="protein sequence ID" value="OII74810.1"/>
    <property type="molecule type" value="Genomic_DNA"/>
</dbReference>
<feature type="disulfide bond" evidence="5">
    <location>
        <begin position="134"/>
        <end position="151"/>
    </location>
</feature>
<reference evidence="8 9" key="1">
    <citation type="submission" date="2016-10" db="EMBL/GenBank/DDBJ databases">
        <title>Reductive evolution of mitochondrial metabolism and differential evolution of invasion-related proteins in Cryptosporidium.</title>
        <authorList>
            <person name="Liu S."/>
            <person name="Roellig D.M."/>
            <person name="Guo Y."/>
            <person name="Li N."/>
            <person name="Frace M.A."/>
            <person name="Tang K."/>
            <person name="Zhang L."/>
            <person name="Feng Y."/>
            <person name="Xiao L."/>
        </authorList>
    </citation>
    <scope>NUCLEOTIDE SEQUENCE [LARGE SCALE GENOMIC DNA]</scope>
    <source>
        <strain evidence="8">39726</strain>
    </source>
</reference>
<dbReference type="Pfam" id="PF00008">
    <property type="entry name" value="EGF"/>
    <property type="match status" value="3"/>
</dbReference>
<evidence type="ECO:0000256" key="5">
    <source>
        <dbReference type="PROSITE-ProRule" id="PRU00076"/>
    </source>
</evidence>
<dbReference type="GO" id="GO:0032991">
    <property type="term" value="C:protein-containing complex"/>
    <property type="evidence" value="ECO:0007669"/>
    <property type="project" value="TreeGrafter"/>
</dbReference>
<dbReference type="PROSITE" id="PS50026">
    <property type="entry name" value="EGF_3"/>
    <property type="match status" value="3"/>
</dbReference>
<keyword evidence="2" id="KW-0732">Signal</keyword>
<keyword evidence="1 5" id="KW-0245">EGF-like domain</keyword>
<dbReference type="FunFam" id="2.10.25.10:FF:000118">
    <property type="entry name" value="protein delta homolog 2"/>
    <property type="match status" value="1"/>
</dbReference>
<sequence length="233" mass="25509">MFFPIESNNHFTTKNTNLINDASKKFRDLQTLPFESICAGDQTLNCGNNGKCISLPNVSNQNQFLCVCDDGFTGPKCETAWDACLSSGPTSLCLNGGICTSTDTHPFYQCKCTVGFTGNNCELENNVCKTNNPCQNGGKCTYIGENLPILCTCLTGYTGDYCQITVEHGIGGAGILLHPGQIIMMWAFLIFVLATILYCTFSVVYDIIVQIRAKKKQKEKEDVEEDVSSPTNK</sequence>
<evidence type="ECO:0000313" key="9">
    <source>
        <dbReference type="Proteomes" id="UP000186176"/>
    </source>
</evidence>
<dbReference type="InterPro" id="IPR000742">
    <property type="entry name" value="EGF"/>
</dbReference>
<gene>
    <name evidence="8" type="ORF">cubi_00363</name>
</gene>
<comment type="caution">
    <text evidence="8">The sequence shown here is derived from an EMBL/GenBank/DDBJ whole genome shotgun (WGS) entry which is preliminary data.</text>
</comment>
<dbReference type="OrthoDB" id="430340at2759"/>
<dbReference type="GO" id="GO:0007157">
    <property type="term" value="P:heterophilic cell-cell adhesion via plasma membrane cell adhesion molecules"/>
    <property type="evidence" value="ECO:0007669"/>
    <property type="project" value="TreeGrafter"/>
</dbReference>
<feature type="disulfide bond" evidence="5">
    <location>
        <begin position="153"/>
        <end position="162"/>
    </location>
</feature>
<dbReference type="Proteomes" id="UP000186176">
    <property type="component" value="Unassembled WGS sequence"/>
</dbReference>
<feature type="disulfide bond" evidence="5">
    <location>
        <begin position="68"/>
        <end position="77"/>
    </location>
</feature>
<dbReference type="PROSITE" id="PS01186">
    <property type="entry name" value="EGF_2"/>
    <property type="match status" value="3"/>
</dbReference>
<dbReference type="PROSITE" id="PS00022">
    <property type="entry name" value="EGF_1"/>
    <property type="match status" value="3"/>
</dbReference>
<feature type="domain" description="EGF-like" evidence="7">
    <location>
        <begin position="34"/>
        <end position="78"/>
    </location>
</feature>
<feature type="disulfide bond" evidence="5">
    <location>
        <begin position="93"/>
        <end position="110"/>
    </location>
</feature>
<evidence type="ECO:0000256" key="4">
    <source>
        <dbReference type="ARBA" id="ARBA00023157"/>
    </source>
</evidence>
<feature type="disulfide bond" evidence="5">
    <location>
        <begin position="112"/>
        <end position="121"/>
    </location>
</feature>
<feature type="transmembrane region" description="Helical" evidence="6">
    <location>
        <begin position="183"/>
        <end position="208"/>
    </location>
</feature>
<dbReference type="SUPFAM" id="SSF57196">
    <property type="entry name" value="EGF/Laminin"/>
    <property type="match status" value="3"/>
</dbReference>
<keyword evidence="4 5" id="KW-1015">Disulfide bond</keyword>
<comment type="caution">
    <text evidence="5">Lacks conserved residue(s) required for the propagation of feature annotation.</text>
</comment>
<evidence type="ECO:0000256" key="3">
    <source>
        <dbReference type="ARBA" id="ARBA00022737"/>
    </source>
</evidence>
<evidence type="ECO:0000313" key="8">
    <source>
        <dbReference type="EMBL" id="OII74810.1"/>
    </source>
</evidence>
<evidence type="ECO:0000256" key="2">
    <source>
        <dbReference type="ARBA" id="ARBA00022729"/>
    </source>
</evidence>
<accession>A0A1J4MKL7</accession>
<keyword evidence="9" id="KW-1185">Reference proteome</keyword>
<evidence type="ECO:0000256" key="6">
    <source>
        <dbReference type="SAM" id="Phobius"/>
    </source>
</evidence>
<dbReference type="PANTHER" id="PTHR24049:SF22">
    <property type="entry name" value="DROSOPHILA CRUMBS HOMOLOG"/>
    <property type="match status" value="1"/>
</dbReference>
<dbReference type="InterPro" id="IPR051022">
    <property type="entry name" value="Notch_Cell-Fate_Det"/>
</dbReference>
<evidence type="ECO:0000256" key="1">
    <source>
        <dbReference type="ARBA" id="ARBA00022536"/>
    </source>
</evidence>
<dbReference type="AlphaFoldDB" id="A0A1J4MKL7"/>
<name>A0A1J4MKL7_9CRYT</name>
<keyword evidence="6" id="KW-0472">Membrane</keyword>
<feature type="domain" description="EGF-like" evidence="7">
    <location>
        <begin position="124"/>
        <end position="163"/>
    </location>
</feature>